<keyword evidence="2 9" id="KW-0808">Transferase</keyword>
<feature type="region of interest" description="Disordered" evidence="10">
    <location>
        <begin position="628"/>
        <end position="649"/>
    </location>
</feature>
<evidence type="ECO:0000256" key="1">
    <source>
        <dbReference type="ARBA" id="ARBA00011031"/>
    </source>
</evidence>
<dbReference type="SMART" id="SM00146">
    <property type="entry name" value="PI3Kc"/>
    <property type="match status" value="1"/>
</dbReference>
<comment type="caution">
    <text evidence="13">The sequence shown here is derived from an EMBL/GenBank/DDBJ whole genome shotgun (WGS) entry which is preliminary data.</text>
</comment>
<sequence>MSSSSPHRVTPDIRSSVLRARSNASASSELASFITLLSNEMSQERFAGVESEVYSRVFALVQSRGTGADDRLAGVAAIDALVGVPSSDESYRAVRFGNSLSNGLKAAHADYEFLHAIARALGRMAMGASNIDRVEFEISRALEWLRTDRSDRRLAAVLVLRELARCAPTAFYGKTQNVNVLQFAATASRGGGGGGGGAGAHHHHHHHGAGATGTNSLLAGLGGTNDFLDHIGPVLRDPQPVVRACAADALSECLAILMERQQRSMTAPLCSMYFDVLDGLRPPSSAGTADHHDPAALARSRTVRAHGSLLIVSEMLRHAPLFMLPRLDEVCSLVLSYADHAVRLLRLEVVRLIPRLARVCPHSYGRRYLRESLAFLVGCCASSSSSPSTAKSSRPQSYSSVDLRPCAFRSLGQLALAMSDESAGGGDLFVASLRITPESEEEILSRLAGAGDDDGETDEGEGDDDSYYRVELRDVSDFEERIDEIFRLISDNVRPPRATEAGAARRSRGATSWAALPTYLPSKQLAIARRLFEEISFCLAGTRSPDVTLDLFFSSRRQNTRPTFSDADSLTSVPSVSSLDTMTHQRGGHAAFERNLMSSMSLASLNPMRPRSATETTIAEEGMAMQHLTDGSNGTSESGPGMRPPIPTERLDDKREGIIVINNSAEADDVDKLVLSLRTLRTIGESYNRLHEAESSNMLLPFLRDVIMRYFSHPSDDVRREAAVTCCLLLLPFGDLQDEDDKSILRIKLGSVSSVYTEDILQKLLRLAVADQSPIVRLCIVQGLDARYDPYLSQLFLLSPLFLMLEDEALAVRACALQILGRLSRLNPAAILPGLRQVLCDLIVELQCGGDNAEEVATRLIILFLREEALQRLTRPFISAIVDSLPLEGAPRLVSASFEALGELANVAHNTISPWLRQLIPLILENVQDQNGSKKRVSLWALGRIAYGTGYVVTPYLDYPEMLGRLSEILPTTKKAIWELRREVLRTFGVLGALDPDRFGQEIVARKGGGKGSGYFAEDSGSADESFRKKDAPLAAAPRDGQPPRRRVKTSTGRDTDDDEPAYLYMYEQYAMTAVPISKLKPAHRMSPSDDTFYPTVAVQALMRILKDNSLSNLHGMVMKSVMFIFNALGVKSVPFLKIIVPHILNTVKLCGQPGLREALLQNVSNLSAIVKEHLRPYLPEIFEVVEQFWDTKHLAALCSLVERVACAVPDDFKAFVPILVRLILATIGSVEISEWEVATAAAANDIERLEAILRFMQGIRSVLTEYLHIIIPTLVNLTDGLINSDPDNRRSLAPSVSPPTGSPQSRVAIGTVETISILLQSSEINPNLIIELTVKSSRPLPARVAQPFLRILGGETKPNKEVGAVMIGCLCVAIRQLGASRWISFYNDTTRETILEWQATVGIVEPTQNYSDTEPVGIQPNLMLPVSVYDEVVNELSFSISDIWNFSDDALSGSGYSLGRTSDNSLSQLADNIKPAPSIQPTPHQTSHKVNMSNLQRAWDVSNRSTREDWEEWFRRFSVQLLREAPSPALRACAELAQTYQPLARELFAAAFVCCWAELTDQYRSNLRFSLEVCFSADASLEILTLLLNLAEFTEHIDTKSKIPQLGIDISILAELALRCRAYARALHYKEREYTTSPLTCVEKLIDINKKLDLPEAASGVLRAAKIEIIRQGGTFVSLQSYEASNPLAYSVITGPNHDSYGIAGGQTWADQINMESWLAKLGAWAEAVSLYEEKLMQNKRDVNSILGCLQCYDARGDWQQALDLAEQSWGVLSADSATETGLTTSLAARNENEAAANYEVALKFCAQSAWRLGKWEELDTYSSLLVQNNKESGQLHAQQTKADDYDGAFYKSILHIHRGEFAEANQFIDSARKAMDGRFTALLAESYKRAYPSLVAAQNLSELEEIINFRQFEDRRNVEVEQLHGLKATSGEKRERQHLLNVWRQRLDGCRVDAEVHASILAVRSLVLEPTDEVDAIITLSALSRQAEAFRLAERTLLNPLARMNCSLNSPAFGIGVPVDLGLGLNIGRAKLSQIVDGDVSVEMNYQNQHRSYCKLLFDEAGGEETLFVQHRLYFAYIKHLWATDRKEEGLTRLGLLCNVVDMTTNLGGEDCSRDSLRVNCWLRYGDWRLASAATGSTISDSLAAEVLVSFKRASDANITNNYRAFHSWSLINFRLAEQIHASGDESSAASVVRSHVLAAVKGFVTSISIGTKRWSARVQQDMLNLLSCLFKYGDLPDVSSTINRGLDSIRLESWLGVLPQLLARIQIKSPSVRSVLHPLLTRLGAEHPQALMYPLSVLLKSPVVERKVAAESLMTSLKGHSNALVEEALMVSSELIRVAILWLEQWHEGLEDASRLYYGEGNVSGMLDVLLPLHSQLEKGGSTRRETDFIKSFGRDLLDAHGHIRDYIRLIRESGLTIPTEGGFLAPDQGIRTGSNVNAEAEAALNQAWDLYYTVFRRINKQLPGLTTLELNECSPLLFNARDLELGVPGSYRVDGSYVGHEDLRQDERVMQLFGLVNALLARDRRTNKHDLDITRYAIAPLSHNAGVVGWVPHCDTFHCLIRDYRESKKIPLNAENREMMALTPNYDSLPVMEKVEVFLEGLDRTRGKGNDLYEVLWIKSTNSEEWLERRTNYTRSLAVMSMVGYILGLGDRHPSNLMLDQVSGRVLHIDFGDCFEVAMHRDKFPERVPFRLTRMLTKAMEVSGIEGSYRSTCERTMSVLRDNKDSLVAMLEAFVYDPLISWRLHDQSDGELVEETETAKISSDEEQPASGITQTEPSAAQDTGLGTASCSH</sequence>
<evidence type="ECO:0000256" key="8">
    <source>
        <dbReference type="ARBA" id="ARBA00048679"/>
    </source>
</evidence>
<dbReference type="Gene3D" id="1.20.120.150">
    <property type="entry name" value="FKBP12-rapamycin binding domain"/>
    <property type="match status" value="1"/>
</dbReference>
<dbReference type="SMART" id="SM01345">
    <property type="entry name" value="Rapamycin_bind"/>
    <property type="match status" value="1"/>
</dbReference>
<dbReference type="GO" id="GO:0031929">
    <property type="term" value="P:TOR signaling"/>
    <property type="evidence" value="ECO:0007669"/>
    <property type="project" value="TreeGrafter"/>
</dbReference>
<evidence type="ECO:0000259" key="11">
    <source>
        <dbReference type="PROSITE" id="PS50290"/>
    </source>
</evidence>
<dbReference type="InterPro" id="IPR000403">
    <property type="entry name" value="PI3/4_kinase_cat_dom"/>
</dbReference>
<dbReference type="GO" id="GO:0044877">
    <property type="term" value="F:protein-containing complex binding"/>
    <property type="evidence" value="ECO:0007669"/>
    <property type="project" value="InterPro"/>
</dbReference>
<dbReference type="InterPro" id="IPR036738">
    <property type="entry name" value="FRB_sf"/>
</dbReference>
<evidence type="ECO:0000256" key="10">
    <source>
        <dbReference type="SAM" id="MobiDB-lite"/>
    </source>
</evidence>
<dbReference type="InterPro" id="IPR014009">
    <property type="entry name" value="PIK_FAT"/>
</dbReference>
<keyword evidence="4 9" id="KW-0547">Nucleotide-binding</keyword>
<keyword evidence="9" id="KW-0723">Serine/threonine-protein kinase</keyword>
<evidence type="ECO:0000313" key="14">
    <source>
        <dbReference type="Proteomes" id="UP000266841"/>
    </source>
</evidence>
<feature type="region of interest" description="Disordered" evidence="10">
    <location>
        <begin position="447"/>
        <end position="466"/>
    </location>
</feature>
<dbReference type="PROSITE" id="PS50290">
    <property type="entry name" value="PI3_4_KINASE_3"/>
    <property type="match status" value="1"/>
</dbReference>
<feature type="region of interest" description="Disordered" evidence="10">
    <location>
        <begin position="2755"/>
        <end position="2796"/>
    </location>
</feature>
<dbReference type="InterPro" id="IPR050517">
    <property type="entry name" value="DDR_Repair_Kinase"/>
</dbReference>
<proteinExistence type="inferred from homology"/>
<dbReference type="GO" id="GO:0004674">
    <property type="term" value="F:protein serine/threonine kinase activity"/>
    <property type="evidence" value="ECO:0007669"/>
    <property type="project" value="UniProtKB-KW"/>
</dbReference>
<dbReference type="InterPro" id="IPR036940">
    <property type="entry name" value="PI3/4_kinase_cat_sf"/>
</dbReference>
<dbReference type="GO" id="GO:0031931">
    <property type="term" value="C:TORC1 complex"/>
    <property type="evidence" value="ECO:0007669"/>
    <property type="project" value="TreeGrafter"/>
</dbReference>
<feature type="compositionally biased region" description="Polar residues" evidence="10">
    <location>
        <begin position="629"/>
        <end position="638"/>
    </location>
</feature>
<dbReference type="PANTHER" id="PTHR11139:SF9">
    <property type="entry name" value="SERINE_THREONINE-PROTEIN KINASE MTOR"/>
    <property type="match status" value="1"/>
</dbReference>
<dbReference type="SUPFAM" id="SSF47212">
    <property type="entry name" value="FKBP12-rapamycin-binding domain of FKBP-rapamycin-associated protein (FRAP)"/>
    <property type="match status" value="1"/>
</dbReference>
<dbReference type="Gene3D" id="3.30.1010.10">
    <property type="entry name" value="Phosphatidylinositol 3-kinase Catalytic Subunit, Chain A, domain 4"/>
    <property type="match status" value="1"/>
</dbReference>
<dbReference type="InterPro" id="IPR009076">
    <property type="entry name" value="FRB_dom"/>
</dbReference>
<dbReference type="Pfam" id="PF23593">
    <property type="entry name" value="HEAT_ATR"/>
    <property type="match status" value="1"/>
</dbReference>
<dbReference type="GO" id="GO:0005524">
    <property type="term" value="F:ATP binding"/>
    <property type="evidence" value="ECO:0007669"/>
    <property type="project" value="UniProtKB-KW"/>
</dbReference>
<keyword evidence="6 9" id="KW-0067">ATP-binding</keyword>
<dbReference type="Pfam" id="PF11865">
    <property type="entry name" value="mTOR_dom"/>
    <property type="match status" value="1"/>
</dbReference>
<dbReference type="Pfam" id="PF02259">
    <property type="entry name" value="FAT"/>
    <property type="match status" value="1"/>
</dbReference>
<dbReference type="EMBL" id="AGNL01012189">
    <property type="protein sequence ID" value="EJK68029.1"/>
    <property type="molecule type" value="Genomic_DNA"/>
</dbReference>
<dbReference type="InterPro" id="IPR018936">
    <property type="entry name" value="PI3/4_kinase_CS"/>
</dbReference>
<evidence type="ECO:0000256" key="5">
    <source>
        <dbReference type="ARBA" id="ARBA00022777"/>
    </source>
</evidence>
<evidence type="ECO:0000256" key="7">
    <source>
        <dbReference type="ARBA" id="ARBA00047899"/>
    </source>
</evidence>
<dbReference type="SUPFAM" id="SSF48371">
    <property type="entry name" value="ARM repeat"/>
    <property type="match status" value="1"/>
</dbReference>
<name>K0SSS6_THAOC</name>
<feature type="compositionally biased region" description="Acidic residues" evidence="10">
    <location>
        <begin position="451"/>
        <end position="465"/>
    </location>
</feature>
<evidence type="ECO:0000256" key="2">
    <source>
        <dbReference type="ARBA" id="ARBA00022679"/>
    </source>
</evidence>
<dbReference type="InterPro" id="IPR003151">
    <property type="entry name" value="PIK-rel_kinase_FAT"/>
</dbReference>
<dbReference type="SMART" id="SM01346">
    <property type="entry name" value="DUF3385"/>
    <property type="match status" value="1"/>
</dbReference>
<dbReference type="Gene3D" id="1.10.1070.11">
    <property type="entry name" value="Phosphatidylinositol 3-/4-kinase, catalytic domain"/>
    <property type="match status" value="1"/>
</dbReference>
<evidence type="ECO:0000256" key="3">
    <source>
        <dbReference type="ARBA" id="ARBA00022737"/>
    </source>
</evidence>
<evidence type="ECO:0000256" key="9">
    <source>
        <dbReference type="RuleBase" id="RU364109"/>
    </source>
</evidence>
<gene>
    <name evidence="13" type="ORF">THAOC_10845</name>
</gene>
<dbReference type="GO" id="GO:0016242">
    <property type="term" value="P:negative regulation of macroautophagy"/>
    <property type="evidence" value="ECO:0007669"/>
    <property type="project" value="TreeGrafter"/>
</dbReference>
<dbReference type="GO" id="GO:0106310">
    <property type="term" value="F:protein serine kinase activity"/>
    <property type="evidence" value="ECO:0007669"/>
    <property type="project" value="RHEA"/>
</dbReference>
<dbReference type="Pfam" id="PF08771">
    <property type="entry name" value="FRB_dom"/>
    <property type="match status" value="1"/>
</dbReference>
<dbReference type="CDD" id="cd05169">
    <property type="entry name" value="PIKKc_TOR"/>
    <property type="match status" value="1"/>
</dbReference>
<feature type="region of interest" description="Disordered" evidence="10">
    <location>
        <begin position="1015"/>
        <end position="1059"/>
    </location>
</feature>
<dbReference type="FunFam" id="1.10.1070.11:FF:000029">
    <property type="entry name" value="Serine/threonine-protein kinase TOR"/>
    <property type="match status" value="1"/>
</dbReference>
<dbReference type="PANTHER" id="PTHR11139">
    <property type="entry name" value="ATAXIA TELANGIECTASIA MUTATED ATM -RELATED"/>
    <property type="match status" value="1"/>
</dbReference>
<dbReference type="InterPro" id="IPR011009">
    <property type="entry name" value="Kinase-like_dom_sf"/>
</dbReference>
<evidence type="ECO:0000256" key="6">
    <source>
        <dbReference type="ARBA" id="ARBA00022840"/>
    </source>
</evidence>
<dbReference type="GO" id="GO:0005737">
    <property type="term" value="C:cytoplasm"/>
    <property type="evidence" value="ECO:0007669"/>
    <property type="project" value="TreeGrafter"/>
</dbReference>
<dbReference type="OMA" id="MRQHSAK"/>
<keyword evidence="5 9" id="KW-0418">Kinase</keyword>
<dbReference type="InterPro" id="IPR024585">
    <property type="entry name" value="mTOR_dom"/>
</dbReference>
<dbReference type="Gene3D" id="1.25.10.10">
    <property type="entry name" value="Leucine-rich Repeat Variant"/>
    <property type="match status" value="4"/>
</dbReference>
<feature type="region of interest" description="Disordered" evidence="10">
    <location>
        <begin position="192"/>
        <end position="213"/>
    </location>
</feature>
<dbReference type="PROSITE" id="PS00916">
    <property type="entry name" value="PI3_4_KINASE_2"/>
    <property type="match status" value="1"/>
</dbReference>
<feature type="domain" description="FAT" evidence="12">
    <location>
        <begin position="1613"/>
        <end position="2304"/>
    </location>
</feature>
<organism evidence="13 14">
    <name type="scientific">Thalassiosira oceanica</name>
    <name type="common">Marine diatom</name>
    <dbReference type="NCBI Taxonomy" id="159749"/>
    <lineage>
        <taxon>Eukaryota</taxon>
        <taxon>Sar</taxon>
        <taxon>Stramenopiles</taxon>
        <taxon>Ochrophyta</taxon>
        <taxon>Bacillariophyta</taxon>
        <taxon>Coscinodiscophyceae</taxon>
        <taxon>Thalassiosirophycidae</taxon>
        <taxon>Thalassiosirales</taxon>
        <taxon>Thalassiosiraceae</taxon>
        <taxon>Thalassiosira</taxon>
    </lineage>
</organism>
<evidence type="ECO:0000256" key="4">
    <source>
        <dbReference type="ARBA" id="ARBA00022741"/>
    </source>
</evidence>
<evidence type="ECO:0000313" key="13">
    <source>
        <dbReference type="EMBL" id="EJK68029.1"/>
    </source>
</evidence>
<protein>
    <recommendedName>
        <fullName evidence="9">Serine/threonine-protein kinase TOR</fullName>
        <ecNumber evidence="9">2.7.11.1</ecNumber>
    </recommendedName>
</protein>
<dbReference type="InterPro" id="IPR016024">
    <property type="entry name" value="ARM-type_fold"/>
</dbReference>
<reference evidence="13 14" key="1">
    <citation type="journal article" date="2012" name="Genome Biol.">
        <title>Genome and low-iron response of an oceanic diatom adapted to chronic iron limitation.</title>
        <authorList>
            <person name="Lommer M."/>
            <person name="Specht M."/>
            <person name="Roy A.S."/>
            <person name="Kraemer L."/>
            <person name="Andreson R."/>
            <person name="Gutowska M.A."/>
            <person name="Wolf J."/>
            <person name="Bergner S.V."/>
            <person name="Schilhabel M.B."/>
            <person name="Klostermeier U.C."/>
            <person name="Beiko R.G."/>
            <person name="Rosenstiel P."/>
            <person name="Hippler M."/>
            <person name="Laroche J."/>
        </authorList>
    </citation>
    <scope>NUCLEOTIDE SEQUENCE [LARGE SCALE GENOMIC DNA]</scope>
    <source>
        <strain evidence="13 14">CCMP1005</strain>
    </source>
</reference>
<comment type="catalytic activity">
    <reaction evidence="7 9">
        <text>L-threonyl-[protein] + ATP = O-phospho-L-threonyl-[protein] + ADP + H(+)</text>
        <dbReference type="Rhea" id="RHEA:46608"/>
        <dbReference type="Rhea" id="RHEA-COMP:11060"/>
        <dbReference type="Rhea" id="RHEA-COMP:11605"/>
        <dbReference type="ChEBI" id="CHEBI:15378"/>
        <dbReference type="ChEBI" id="CHEBI:30013"/>
        <dbReference type="ChEBI" id="CHEBI:30616"/>
        <dbReference type="ChEBI" id="CHEBI:61977"/>
        <dbReference type="ChEBI" id="CHEBI:456216"/>
        <dbReference type="EC" id="2.7.11.1"/>
    </reaction>
</comment>
<evidence type="ECO:0000259" key="12">
    <source>
        <dbReference type="PROSITE" id="PS51189"/>
    </source>
</evidence>
<accession>K0SSS6</accession>
<comment type="catalytic activity">
    <reaction evidence="8">
        <text>L-seryl-[protein] + ATP = O-phospho-L-seryl-[protein] + ADP + H(+)</text>
        <dbReference type="Rhea" id="RHEA:17989"/>
        <dbReference type="Rhea" id="RHEA-COMP:9863"/>
        <dbReference type="Rhea" id="RHEA-COMP:11604"/>
        <dbReference type="ChEBI" id="CHEBI:15378"/>
        <dbReference type="ChEBI" id="CHEBI:29999"/>
        <dbReference type="ChEBI" id="CHEBI:30616"/>
        <dbReference type="ChEBI" id="CHEBI:83421"/>
        <dbReference type="ChEBI" id="CHEBI:456216"/>
        <dbReference type="EC" id="2.7.11.1"/>
    </reaction>
</comment>
<dbReference type="PROSITE" id="PS51189">
    <property type="entry name" value="FAT"/>
    <property type="match status" value="1"/>
</dbReference>
<feature type="compositionally biased region" description="Polar residues" evidence="10">
    <location>
        <begin position="2774"/>
        <end position="2796"/>
    </location>
</feature>
<dbReference type="InterPro" id="IPR011989">
    <property type="entry name" value="ARM-like"/>
</dbReference>
<dbReference type="OrthoDB" id="381190at2759"/>
<dbReference type="GO" id="GO:0005634">
    <property type="term" value="C:nucleus"/>
    <property type="evidence" value="ECO:0007669"/>
    <property type="project" value="TreeGrafter"/>
</dbReference>
<dbReference type="InterPro" id="IPR057564">
    <property type="entry name" value="HEAT_ATR"/>
</dbReference>
<dbReference type="Proteomes" id="UP000266841">
    <property type="component" value="Unassembled WGS sequence"/>
</dbReference>
<dbReference type="InterPro" id="IPR026683">
    <property type="entry name" value="TOR_cat"/>
</dbReference>
<dbReference type="GO" id="GO:0031932">
    <property type="term" value="C:TORC2 complex"/>
    <property type="evidence" value="ECO:0007669"/>
    <property type="project" value="TreeGrafter"/>
</dbReference>
<dbReference type="SUPFAM" id="SSF56112">
    <property type="entry name" value="Protein kinase-like (PK-like)"/>
    <property type="match status" value="1"/>
</dbReference>
<dbReference type="eggNOG" id="KOG0891">
    <property type="taxonomic scope" value="Eukaryota"/>
</dbReference>
<dbReference type="EC" id="2.7.11.1" evidence="9"/>
<keyword evidence="3" id="KW-0677">Repeat</keyword>
<keyword evidence="14" id="KW-1185">Reference proteome</keyword>
<comment type="similarity">
    <text evidence="1 9">Belongs to the PI3/PI4-kinase family.</text>
</comment>
<dbReference type="Pfam" id="PF00454">
    <property type="entry name" value="PI3_PI4_kinase"/>
    <property type="match status" value="1"/>
</dbReference>
<feature type="domain" description="PI3K/PI4K catalytic" evidence="11">
    <location>
        <begin position="2466"/>
        <end position="2788"/>
    </location>
</feature>